<evidence type="ECO:0000313" key="1">
    <source>
        <dbReference type="EMBL" id="MBW83081.1"/>
    </source>
</evidence>
<sequence>MHCNMCPYLLDWQYNCHIFAPRDAQISWSCWCIWVVRSCVHHSIGVCLLESSRNQAHAT</sequence>
<reference evidence="1" key="1">
    <citation type="submission" date="2018-02" db="EMBL/GenBank/DDBJ databases">
        <title>Rhizophora mucronata_Transcriptome.</title>
        <authorList>
            <person name="Meera S.P."/>
            <person name="Sreeshan A."/>
            <person name="Augustine A."/>
        </authorList>
    </citation>
    <scope>NUCLEOTIDE SEQUENCE</scope>
    <source>
        <tissue evidence="1">Leaf</tissue>
    </source>
</reference>
<name>A0A2P2IPE4_RHIMU</name>
<dbReference type="EMBL" id="GGEC01002598">
    <property type="protein sequence ID" value="MBW83081.1"/>
    <property type="molecule type" value="Transcribed_RNA"/>
</dbReference>
<dbReference type="AlphaFoldDB" id="A0A2P2IPE4"/>
<accession>A0A2P2IPE4</accession>
<protein>
    <submittedName>
        <fullName evidence="1">Monosaccharide-sensing protein 2-like</fullName>
    </submittedName>
</protein>
<organism evidence="1">
    <name type="scientific">Rhizophora mucronata</name>
    <name type="common">Asiatic mangrove</name>
    <dbReference type="NCBI Taxonomy" id="61149"/>
    <lineage>
        <taxon>Eukaryota</taxon>
        <taxon>Viridiplantae</taxon>
        <taxon>Streptophyta</taxon>
        <taxon>Embryophyta</taxon>
        <taxon>Tracheophyta</taxon>
        <taxon>Spermatophyta</taxon>
        <taxon>Magnoliopsida</taxon>
        <taxon>eudicotyledons</taxon>
        <taxon>Gunneridae</taxon>
        <taxon>Pentapetalae</taxon>
        <taxon>rosids</taxon>
        <taxon>fabids</taxon>
        <taxon>Malpighiales</taxon>
        <taxon>Rhizophoraceae</taxon>
        <taxon>Rhizophora</taxon>
    </lineage>
</organism>
<proteinExistence type="predicted"/>
<dbReference type="EMBL" id="GGEC01002597">
    <property type="protein sequence ID" value="MBW83080.1"/>
    <property type="molecule type" value="Transcribed_RNA"/>
</dbReference>